<dbReference type="GO" id="GO:0005525">
    <property type="term" value="F:GTP binding"/>
    <property type="evidence" value="ECO:0007669"/>
    <property type="project" value="UniProtKB-KW"/>
</dbReference>
<dbReference type="PRINTS" id="PR00449">
    <property type="entry name" value="RASTRNSFRMNG"/>
</dbReference>
<keyword evidence="2" id="KW-0677">Repeat</keyword>
<name>A0AAV2Z050_9STRA</name>
<dbReference type="Proteomes" id="UP001146120">
    <property type="component" value="Unassembled WGS sequence"/>
</dbReference>
<reference evidence="6" key="2">
    <citation type="journal article" date="2023" name="Microbiol Resour">
        <title>Decontamination and Annotation of the Draft Genome Sequence of the Oomycete Lagenidium giganteum ARSEF 373.</title>
        <authorList>
            <person name="Morgan W.R."/>
            <person name="Tartar A."/>
        </authorList>
    </citation>
    <scope>NUCLEOTIDE SEQUENCE</scope>
    <source>
        <strain evidence="6">ARSEF 373</strain>
    </source>
</reference>
<evidence type="ECO:0000313" key="7">
    <source>
        <dbReference type="Proteomes" id="UP001146120"/>
    </source>
</evidence>
<gene>
    <name evidence="6" type="ORF">N0F65_003115</name>
</gene>
<dbReference type="InterPro" id="IPR027417">
    <property type="entry name" value="P-loop_NTPase"/>
</dbReference>
<organism evidence="6 7">
    <name type="scientific">Lagenidium giganteum</name>
    <dbReference type="NCBI Taxonomy" id="4803"/>
    <lineage>
        <taxon>Eukaryota</taxon>
        <taxon>Sar</taxon>
        <taxon>Stramenopiles</taxon>
        <taxon>Oomycota</taxon>
        <taxon>Peronosporomycetes</taxon>
        <taxon>Pythiales</taxon>
        <taxon>Pythiaceae</taxon>
    </lineage>
</organism>
<protein>
    <recommendedName>
        <fullName evidence="5">Roc domain-containing protein</fullName>
    </recommendedName>
</protein>
<dbReference type="GO" id="GO:0005770">
    <property type="term" value="C:late endosome"/>
    <property type="evidence" value="ECO:0007669"/>
    <property type="project" value="TreeGrafter"/>
</dbReference>
<reference evidence="6" key="1">
    <citation type="submission" date="2022-11" db="EMBL/GenBank/DDBJ databases">
        <authorList>
            <person name="Morgan W.R."/>
            <person name="Tartar A."/>
        </authorList>
    </citation>
    <scope>NUCLEOTIDE SEQUENCE</scope>
    <source>
        <strain evidence="6">ARSEF 373</strain>
    </source>
</reference>
<sequence>MLMAVQQWTRQCDSDRSALTIIPDEVFDRGANEIEVYFTAINNAEGDVVHRKKLCVVGPSGWGKTSFNKSFTTAKSTLEEVQTRTIGVDQFLWEFLRDGQLYQVSMWDFAGQDEYQPVHSLFYSKRTLYLVCVDLEKYNAAMQDMKTLDAFFETHIYRWIRIICANEPQSEFVFLGTKSDMIDSEEDEEAGSSNSIDMKERIKKDLMARFRARERQREQELKAAIFKLKTTTVTELQKTRLEELQTLQKKKPSLSNDMIMFSSAHLRDLDTARETLQRIVTATDSCFPMPQRYRDVLHCVRSMTGSSETLLAELDSSFQTLDDLHDAITSKGKIDINAAELRAVLHTLHDLGDILWFDGPGHSQVLRDTLFLSTNLVIDFIRKVINHELPKGTVSADGLLPHRALRGFDGWRDLTADMMLMLKELLHHFHLIYPANGSMKWDSDVVVPVYWKRFGASAPARFHSSELARALPVQVCWEYVFEMFIPDDMFEKLAVQSYSSVFSRDRSFGRGFFEIVQPAQYAVCVSECAQITDVEDVEAFGLVLTVEVRATEAAAAWKQLSWYCLNLEKLLQGYPGILVTRYTVHCSGSQEEGNFRFRVDELLADAKYRASAEDGFRSKLLPDDMSWYTSDEMKLATTTETGGANSATATTAGGEAPAVPMAMDRYLLSIQEELAALHKVVGTGHSGVTVVQSMVRESNNRRLYPPLWTVQYVSSRLPWKKDVVTLSIRSCITGVCHHEPIKISAPNKTFAKYSTPLKVGPA</sequence>
<dbReference type="PROSITE" id="PS51424">
    <property type="entry name" value="ROC"/>
    <property type="match status" value="1"/>
</dbReference>
<dbReference type="GO" id="GO:0045335">
    <property type="term" value="C:phagocytic vesicle"/>
    <property type="evidence" value="ECO:0007669"/>
    <property type="project" value="TreeGrafter"/>
</dbReference>
<comment type="similarity">
    <text evidence="1">Belongs to the small GTPase superfamily. Rab family.</text>
</comment>
<dbReference type="PANTHER" id="PTHR47981:SF20">
    <property type="entry name" value="RAS-RELATED PROTEIN RAB-7A"/>
    <property type="match status" value="1"/>
</dbReference>
<dbReference type="EMBL" id="DAKRPA010000115">
    <property type="protein sequence ID" value="DAZ98129.1"/>
    <property type="molecule type" value="Genomic_DNA"/>
</dbReference>
<comment type="caution">
    <text evidence="6">The sequence shown here is derived from an EMBL/GenBank/DDBJ whole genome shotgun (WGS) entry which is preliminary data.</text>
</comment>
<evidence type="ECO:0000256" key="2">
    <source>
        <dbReference type="ARBA" id="ARBA00022737"/>
    </source>
</evidence>
<evidence type="ECO:0000256" key="3">
    <source>
        <dbReference type="ARBA" id="ARBA00022741"/>
    </source>
</evidence>
<dbReference type="GO" id="GO:0005764">
    <property type="term" value="C:lysosome"/>
    <property type="evidence" value="ECO:0007669"/>
    <property type="project" value="TreeGrafter"/>
</dbReference>
<keyword evidence="3" id="KW-0547">Nucleotide-binding</keyword>
<evidence type="ECO:0000256" key="1">
    <source>
        <dbReference type="ARBA" id="ARBA00006270"/>
    </source>
</evidence>
<dbReference type="InterPro" id="IPR020859">
    <property type="entry name" value="ROC"/>
</dbReference>
<evidence type="ECO:0000259" key="5">
    <source>
        <dbReference type="PROSITE" id="PS51424"/>
    </source>
</evidence>
<dbReference type="Pfam" id="PF08477">
    <property type="entry name" value="Roc"/>
    <property type="match status" value="1"/>
</dbReference>
<evidence type="ECO:0000313" key="6">
    <source>
        <dbReference type="EMBL" id="DAZ98129.1"/>
    </source>
</evidence>
<dbReference type="GO" id="GO:0090385">
    <property type="term" value="P:phagosome-lysosome fusion"/>
    <property type="evidence" value="ECO:0007669"/>
    <property type="project" value="TreeGrafter"/>
</dbReference>
<keyword evidence="4" id="KW-0342">GTP-binding</keyword>
<dbReference type="PANTHER" id="PTHR47981">
    <property type="entry name" value="RAB FAMILY"/>
    <property type="match status" value="1"/>
</dbReference>
<dbReference type="SUPFAM" id="SSF52540">
    <property type="entry name" value="P-loop containing nucleoside triphosphate hydrolases"/>
    <property type="match status" value="1"/>
</dbReference>
<accession>A0AAV2Z050</accession>
<proteinExistence type="inferred from homology"/>
<dbReference type="Gene3D" id="3.40.50.300">
    <property type="entry name" value="P-loop containing nucleotide triphosphate hydrolases"/>
    <property type="match status" value="1"/>
</dbReference>
<feature type="domain" description="Roc" evidence="5">
    <location>
        <begin position="45"/>
        <end position="250"/>
    </location>
</feature>
<keyword evidence="7" id="KW-1185">Reference proteome</keyword>
<dbReference type="AlphaFoldDB" id="A0AAV2Z050"/>
<evidence type="ECO:0000256" key="4">
    <source>
        <dbReference type="ARBA" id="ARBA00023134"/>
    </source>
</evidence>